<dbReference type="EMBL" id="BAAAZG010000037">
    <property type="protein sequence ID" value="GAA4084571.1"/>
    <property type="molecule type" value="Genomic_DNA"/>
</dbReference>
<evidence type="ECO:0000313" key="1">
    <source>
        <dbReference type="EMBL" id="GAA4084571.1"/>
    </source>
</evidence>
<name>A0ABP7WAF5_9ACTN</name>
<accession>A0ABP7WAF5</accession>
<evidence type="ECO:0000313" key="2">
    <source>
        <dbReference type="Proteomes" id="UP001500683"/>
    </source>
</evidence>
<sequence length="59" mass="5809">MKVLRSVAGVDAGAGVSSAARRAHHCGGFVPQGFGAGVKTTVCPARDQEGVLNDAAEAG</sequence>
<organism evidence="1 2">
    <name type="scientific">Actinomadura miaoliensis</name>
    <dbReference type="NCBI Taxonomy" id="430685"/>
    <lineage>
        <taxon>Bacteria</taxon>
        <taxon>Bacillati</taxon>
        <taxon>Actinomycetota</taxon>
        <taxon>Actinomycetes</taxon>
        <taxon>Streptosporangiales</taxon>
        <taxon>Thermomonosporaceae</taxon>
        <taxon>Actinomadura</taxon>
    </lineage>
</organism>
<dbReference type="Proteomes" id="UP001500683">
    <property type="component" value="Unassembled WGS sequence"/>
</dbReference>
<protein>
    <submittedName>
        <fullName evidence="1">Uncharacterized protein</fullName>
    </submittedName>
</protein>
<comment type="caution">
    <text evidence="1">The sequence shown here is derived from an EMBL/GenBank/DDBJ whole genome shotgun (WGS) entry which is preliminary data.</text>
</comment>
<proteinExistence type="predicted"/>
<keyword evidence="2" id="KW-1185">Reference proteome</keyword>
<reference evidence="2" key="1">
    <citation type="journal article" date="2019" name="Int. J. Syst. Evol. Microbiol.">
        <title>The Global Catalogue of Microorganisms (GCM) 10K type strain sequencing project: providing services to taxonomists for standard genome sequencing and annotation.</title>
        <authorList>
            <consortium name="The Broad Institute Genomics Platform"/>
            <consortium name="The Broad Institute Genome Sequencing Center for Infectious Disease"/>
            <person name="Wu L."/>
            <person name="Ma J."/>
        </authorList>
    </citation>
    <scope>NUCLEOTIDE SEQUENCE [LARGE SCALE GENOMIC DNA]</scope>
    <source>
        <strain evidence="2">JCM 16702</strain>
    </source>
</reference>
<gene>
    <name evidence="1" type="ORF">GCM10022214_50540</name>
</gene>